<proteinExistence type="predicted"/>
<evidence type="ECO:0000313" key="1">
    <source>
        <dbReference type="EMBL" id="PSL57085.1"/>
    </source>
</evidence>
<keyword evidence="2" id="KW-1185">Reference proteome</keyword>
<reference evidence="1 2" key="1">
    <citation type="submission" date="2018-03" db="EMBL/GenBank/DDBJ databases">
        <title>Genomic Encyclopedia of Type Strains, Phase III (KMG-III): the genomes of soil and plant-associated and newly described type strains.</title>
        <authorList>
            <person name="Whitman W."/>
        </authorList>
    </citation>
    <scope>NUCLEOTIDE SEQUENCE [LARGE SCALE GENOMIC DNA]</scope>
    <source>
        <strain evidence="1 2">CGMCC 4.7097</strain>
    </source>
</reference>
<evidence type="ECO:0000313" key="2">
    <source>
        <dbReference type="Proteomes" id="UP000241118"/>
    </source>
</evidence>
<comment type="caution">
    <text evidence="1">The sequence shown here is derived from an EMBL/GenBank/DDBJ whole genome shotgun (WGS) entry which is preliminary data.</text>
</comment>
<name>A0A2P8IF41_SACCR</name>
<evidence type="ECO:0008006" key="3">
    <source>
        <dbReference type="Google" id="ProtNLM"/>
    </source>
</evidence>
<dbReference type="Proteomes" id="UP000241118">
    <property type="component" value="Unassembled WGS sequence"/>
</dbReference>
<protein>
    <recommendedName>
        <fullName evidence="3">Mutator family transposase</fullName>
    </recommendedName>
</protein>
<organism evidence="1 2">
    <name type="scientific">Saccharothrix carnea</name>
    <dbReference type="NCBI Taxonomy" id="1280637"/>
    <lineage>
        <taxon>Bacteria</taxon>
        <taxon>Bacillati</taxon>
        <taxon>Actinomycetota</taxon>
        <taxon>Actinomycetes</taxon>
        <taxon>Pseudonocardiales</taxon>
        <taxon>Pseudonocardiaceae</taxon>
        <taxon>Saccharothrix</taxon>
    </lineage>
</organism>
<sequence length="56" mass="6571">MWQRTVVQTCIVHLIRSTFAAGGPSGRGRRWMMRWKLVLNAFSITFGDRWPNAENY</sequence>
<dbReference type="EMBL" id="PYAX01000002">
    <property type="protein sequence ID" value="PSL57085.1"/>
    <property type="molecule type" value="Genomic_DNA"/>
</dbReference>
<accession>A0A2P8IF41</accession>
<dbReference type="AlphaFoldDB" id="A0A2P8IF41"/>
<gene>
    <name evidence="1" type="ORF">B0I31_10262</name>
</gene>